<dbReference type="Pfam" id="PF00581">
    <property type="entry name" value="Rhodanese"/>
    <property type="match status" value="1"/>
</dbReference>
<dbReference type="InterPro" id="IPR036873">
    <property type="entry name" value="Rhodanese-like_dom_sf"/>
</dbReference>
<comment type="caution">
    <text evidence="2">The sequence shown here is derived from an EMBL/GenBank/DDBJ whole genome shotgun (WGS) entry which is preliminary data.</text>
</comment>
<accession>A0AAP4F160</accession>
<dbReference type="Gene3D" id="3.40.250.10">
    <property type="entry name" value="Rhodanese-like domain"/>
    <property type="match status" value="1"/>
</dbReference>
<dbReference type="AlphaFoldDB" id="A0AAP4F160"/>
<dbReference type="InterPro" id="IPR001763">
    <property type="entry name" value="Rhodanese-like_dom"/>
</dbReference>
<dbReference type="EMBL" id="JASGBQ010000026">
    <property type="protein sequence ID" value="MDI9243178.1"/>
    <property type="molecule type" value="Genomic_DNA"/>
</dbReference>
<dbReference type="PROSITE" id="PS50206">
    <property type="entry name" value="RHODANESE_3"/>
    <property type="match status" value="1"/>
</dbReference>
<dbReference type="PANTHER" id="PTHR43031">
    <property type="entry name" value="FAD-DEPENDENT OXIDOREDUCTASE"/>
    <property type="match status" value="1"/>
</dbReference>
<feature type="domain" description="Rhodanese" evidence="1">
    <location>
        <begin position="17"/>
        <end position="92"/>
    </location>
</feature>
<sequence length="94" mass="10864">MKELETIAFREINRYRNDDNCIIIDLRDRQLYRKSHVEGAWNIPYEQLAGAVPMLPREKLLILYCERGGTAMLAGRELAKKGFRVKVAVGGFEH</sequence>
<name>A0AAP4F160_9FIRM</name>
<reference evidence="2 3" key="1">
    <citation type="submission" date="2023-05" db="EMBL/GenBank/DDBJ databases">
        <title>[ruminococcus] sp. nov., isolated from a pig farm feces dump.</title>
        <authorList>
            <person name="Chang Y.-H."/>
        </authorList>
    </citation>
    <scope>NUCLEOTIDE SEQUENCE [LARGE SCALE GENOMIC DNA]</scope>
    <source>
        <strain evidence="2 3">YH-rum2234</strain>
    </source>
</reference>
<keyword evidence="3" id="KW-1185">Reference proteome</keyword>
<dbReference type="SMART" id="SM00450">
    <property type="entry name" value="RHOD"/>
    <property type="match status" value="1"/>
</dbReference>
<dbReference type="CDD" id="cd00158">
    <property type="entry name" value="RHOD"/>
    <property type="match status" value="1"/>
</dbReference>
<dbReference type="SUPFAM" id="SSF52821">
    <property type="entry name" value="Rhodanese/Cell cycle control phosphatase"/>
    <property type="match status" value="1"/>
</dbReference>
<dbReference type="PANTHER" id="PTHR43031:SF7">
    <property type="entry name" value="NITRIC OXIDE REDUCTASE FLRD-NAD(+) REDUCTASE"/>
    <property type="match status" value="1"/>
</dbReference>
<organism evidence="2 3">
    <name type="scientific">Fusibacillus kribbianus</name>
    <dbReference type="NCBI Taxonomy" id="3044208"/>
    <lineage>
        <taxon>Bacteria</taxon>
        <taxon>Bacillati</taxon>
        <taxon>Bacillota</taxon>
        <taxon>Clostridia</taxon>
        <taxon>Lachnospirales</taxon>
        <taxon>Lachnospiraceae</taxon>
        <taxon>Fusibacillus</taxon>
    </lineage>
</organism>
<dbReference type="InterPro" id="IPR050229">
    <property type="entry name" value="GlpE_sulfurtransferase"/>
</dbReference>
<proteinExistence type="predicted"/>
<dbReference type="Proteomes" id="UP001300383">
    <property type="component" value="Unassembled WGS sequence"/>
</dbReference>
<protein>
    <submittedName>
        <fullName evidence="2">Rhodanese-like domain-containing protein</fullName>
    </submittedName>
</protein>
<dbReference type="RefSeq" id="WP_283231606.1">
    <property type="nucleotide sequence ID" value="NZ_JASGBQ010000026.1"/>
</dbReference>
<evidence type="ECO:0000259" key="1">
    <source>
        <dbReference type="PROSITE" id="PS50206"/>
    </source>
</evidence>
<evidence type="ECO:0000313" key="3">
    <source>
        <dbReference type="Proteomes" id="UP001300383"/>
    </source>
</evidence>
<evidence type="ECO:0000313" key="2">
    <source>
        <dbReference type="EMBL" id="MDI9243178.1"/>
    </source>
</evidence>
<gene>
    <name evidence="2" type="ORF">QJ036_12010</name>
</gene>